<dbReference type="RefSeq" id="WP_252622535.1">
    <property type="nucleotide sequence ID" value="NZ_CP099490.1"/>
</dbReference>
<evidence type="ECO:0000256" key="1">
    <source>
        <dbReference type="SAM" id="MobiDB-lite"/>
    </source>
</evidence>
<keyword evidence="4" id="KW-1185">Reference proteome</keyword>
<dbReference type="InterPro" id="IPR007383">
    <property type="entry name" value="DUF445"/>
</dbReference>
<keyword evidence="2" id="KW-0812">Transmembrane</keyword>
<dbReference type="EMBL" id="CP099490">
    <property type="protein sequence ID" value="USQ77420.1"/>
    <property type="molecule type" value="Genomic_DNA"/>
</dbReference>
<keyword evidence="2" id="KW-1133">Transmembrane helix</keyword>
<accession>A0ABY4YMC2</accession>
<organism evidence="3 4">
    <name type="scientific">Ornithinimicrobium cryptoxanthini</name>
    <dbReference type="NCBI Taxonomy" id="2934161"/>
    <lineage>
        <taxon>Bacteria</taxon>
        <taxon>Bacillati</taxon>
        <taxon>Actinomycetota</taxon>
        <taxon>Actinomycetes</taxon>
        <taxon>Micrococcales</taxon>
        <taxon>Ornithinimicrobiaceae</taxon>
        <taxon>Ornithinimicrobium</taxon>
    </lineage>
</organism>
<evidence type="ECO:0000313" key="3">
    <source>
        <dbReference type="EMBL" id="USQ77420.1"/>
    </source>
</evidence>
<feature type="region of interest" description="Disordered" evidence="1">
    <location>
        <begin position="1"/>
        <end position="23"/>
    </location>
</feature>
<dbReference type="Proteomes" id="UP001056535">
    <property type="component" value="Chromosome"/>
</dbReference>
<dbReference type="PANTHER" id="PTHR38442">
    <property type="entry name" value="INNER MEMBRANE PROTEIN-RELATED"/>
    <property type="match status" value="1"/>
</dbReference>
<protein>
    <submittedName>
        <fullName evidence="3">DUF445 domain-containing protein</fullName>
    </submittedName>
</protein>
<reference evidence="3" key="1">
    <citation type="submission" date="2022-06" db="EMBL/GenBank/DDBJ databases">
        <title>Ornithinimicrobium JY.X270.</title>
        <authorList>
            <person name="Huang Y."/>
        </authorList>
    </citation>
    <scope>NUCLEOTIDE SEQUENCE</scope>
    <source>
        <strain evidence="3">JY.X270</strain>
    </source>
</reference>
<evidence type="ECO:0000256" key="2">
    <source>
        <dbReference type="SAM" id="Phobius"/>
    </source>
</evidence>
<dbReference type="Pfam" id="PF04286">
    <property type="entry name" value="DUF445"/>
    <property type="match status" value="1"/>
</dbReference>
<feature type="transmembrane region" description="Helical" evidence="2">
    <location>
        <begin position="35"/>
        <end position="53"/>
    </location>
</feature>
<proteinExistence type="predicted"/>
<name>A0ABY4YMC2_9MICO</name>
<evidence type="ECO:0000313" key="4">
    <source>
        <dbReference type="Proteomes" id="UP001056535"/>
    </source>
</evidence>
<gene>
    <name evidence="3" type="ORF">NF557_05760</name>
</gene>
<keyword evidence="2" id="KW-0472">Membrane</keyword>
<dbReference type="PANTHER" id="PTHR38442:SF1">
    <property type="entry name" value="INNER MEMBRANE PROTEIN"/>
    <property type="match status" value="1"/>
</dbReference>
<sequence>MTAATRTTEQTRHTPVPSLGPDDAARRANLRRMRLMASGLLVLAAIVFVLTHGRDGAWGYVNAASEAAMVGAVADWFAVTALFRHPLGIPVPHTAIIPRRKEMLARSLEHFVAENFLTEPTIREKVLDAEVTARLGEWLSDPVNAERVIQEASPLAARALERVGGADLQAFVEQTLLPRVRREPLSPLAGHLLEAVVEDRAHQGLMDIGFRELHSWLVAHPSEVNRIIGARAPWWSPTWVDDMVVGRIYQELVAWAKEVDDNKGHRVRQALDSYLADLAQDMQHDPDTMANAERLKERILEHPQVGPSVVAVWDAVKIVLLEQLGDPHGQLRTRLAEELGDLAGRMIHDDTMRARLDAWGADAAALLISRYGAELTSVISHTIDRWDGRDAADRIELHVGRDLQFIRINGTVVGGLVGLLIHTVSQLL</sequence>